<gene>
    <name evidence="10" type="ORF">PPRIM_AZ9-3.1.T0050307</name>
</gene>
<keyword evidence="2" id="KW-0001">2Fe-2S</keyword>
<evidence type="ECO:0000256" key="1">
    <source>
        <dbReference type="ARBA" id="ARBA00010643"/>
    </source>
</evidence>
<dbReference type="PROSITE" id="PS01099">
    <property type="entry name" value="COMPLEX1_24K"/>
    <property type="match status" value="1"/>
</dbReference>
<dbReference type="FunFam" id="1.10.10.1590:FF:000001">
    <property type="entry name" value="NADH-quinone oxidoreductase subunit E"/>
    <property type="match status" value="1"/>
</dbReference>
<evidence type="ECO:0000256" key="9">
    <source>
        <dbReference type="SAM" id="MobiDB-lite"/>
    </source>
</evidence>
<evidence type="ECO:0000256" key="8">
    <source>
        <dbReference type="ARBA" id="ARBA00034078"/>
    </source>
</evidence>
<dbReference type="PANTHER" id="PTHR10371:SF3">
    <property type="entry name" value="NADH DEHYDROGENASE [UBIQUINONE] FLAVOPROTEIN 2, MITOCHONDRIAL"/>
    <property type="match status" value="1"/>
</dbReference>
<dbReference type="OMA" id="HFCEPAR"/>
<dbReference type="AlphaFoldDB" id="A0A8S1JMX1"/>
<organism evidence="10 11">
    <name type="scientific">Paramecium primaurelia</name>
    <dbReference type="NCBI Taxonomy" id="5886"/>
    <lineage>
        <taxon>Eukaryota</taxon>
        <taxon>Sar</taxon>
        <taxon>Alveolata</taxon>
        <taxon>Ciliophora</taxon>
        <taxon>Intramacronucleata</taxon>
        <taxon>Oligohymenophorea</taxon>
        <taxon>Peniculida</taxon>
        <taxon>Parameciidae</taxon>
        <taxon>Paramecium</taxon>
    </lineage>
</organism>
<dbReference type="GO" id="GO:1902494">
    <property type="term" value="C:catalytic complex"/>
    <property type="evidence" value="ECO:0007669"/>
    <property type="project" value="UniProtKB-ARBA"/>
</dbReference>
<dbReference type="GO" id="GO:0005743">
    <property type="term" value="C:mitochondrial inner membrane"/>
    <property type="evidence" value="ECO:0007669"/>
    <property type="project" value="UniProtKB-ARBA"/>
</dbReference>
<dbReference type="InterPro" id="IPR042128">
    <property type="entry name" value="NuoE_dom"/>
</dbReference>
<evidence type="ECO:0000256" key="6">
    <source>
        <dbReference type="ARBA" id="ARBA00023014"/>
    </source>
</evidence>
<keyword evidence="5" id="KW-0408">Iron</keyword>
<comment type="similarity">
    <text evidence="1">Belongs to the complex I 24 kDa subunit family.</text>
</comment>
<protein>
    <submittedName>
        <fullName evidence="10">Uncharacterized protein</fullName>
    </submittedName>
</protein>
<evidence type="ECO:0000256" key="4">
    <source>
        <dbReference type="ARBA" id="ARBA00022967"/>
    </source>
</evidence>
<feature type="region of interest" description="Disordered" evidence="9">
    <location>
        <begin position="194"/>
        <end position="225"/>
    </location>
</feature>
<dbReference type="GO" id="GO:0098796">
    <property type="term" value="C:membrane protein complex"/>
    <property type="evidence" value="ECO:0007669"/>
    <property type="project" value="UniProtKB-ARBA"/>
</dbReference>
<dbReference type="EMBL" id="CAJJDM010000002">
    <property type="protein sequence ID" value="CAD8043653.1"/>
    <property type="molecule type" value="Genomic_DNA"/>
</dbReference>
<dbReference type="Pfam" id="PF01257">
    <property type="entry name" value="2Fe-2S_thioredx"/>
    <property type="match status" value="1"/>
</dbReference>
<dbReference type="GO" id="GO:0051537">
    <property type="term" value="F:2 iron, 2 sulfur cluster binding"/>
    <property type="evidence" value="ECO:0007669"/>
    <property type="project" value="UniProtKB-KW"/>
</dbReference>
<dbReference type="Proteomes" id="UP000688137">
    <property type="component" value="Unassembled WGS sequence"/>
</dbReference>
<comment type="caution">
    <text evidence="10">The sequence shown here is derived from an EMBL/GenBank/DDBJ whole genome shotgun (WGS) entry which is preliminary data.</text>
</comment>
<keyword evidence="7" id="KW-0520">NAD</keyword>
<reference evidence="10" key="1">
    <citation type="submission" date="2021-01" db="EMBL/GenBank/DDBJ databases">
        <authorList>
            <consortium name="Genoscope - CEA"/>
            <person name="William W."/>
        </authorList>
    </citation>
    <scope>NUCLEOTIDE SEQUENCE</scope>
</reference>
<sequence>MIQKFAQLAQLKSIQRFSNIFVAHRNRDDNSDSVPFDFTDENYKKIEAILAKFPSNEKKSGTIPLLMLAQKQNNNFLSLSAMKKIAKLLEIPEMDVFETASFYSMFNRERVGTFHLQVCGTTPCQLCGSKDIIKTIEQKLNIKNGETTADGLFTLQEVECLGACANAPMMQVNNEWVYEDLTPENTLKLLEDLKNGTDKKGPQNGRKNAEGPQGRTTLQNIANQQDIKYDRNFEAAKKEWLDQKEKERLEAEKKKQAAQQAKK</sequence>
<feature type="compositionally biased region" description="Polar residues" evidence="9">
    <location>
        <begin position="214"/>
        <end position="225"/>
    </location>
</feature>
<dbReference type="CDD" id="cd03064">
    <property type="entry name" value="TRX_Fd_NuoE"/>
    <property type="match status" value="1"/>
</dbReference>
<evidence type="ECO:0000313" key="10">
    <source>
        <dbReference type="EMBL" id="CAD8043653.1"/>
    </source>
</evidence>
<evidence type="ECO:0000256" key="7">
    <source>
        <dbReference type="ARBA" id="ARBA00023027"/>
    </source>
</evidence>
<dbReference type="FunFam" id="3.40.30.10:FF:000022">
    <property type="entry name" value="NADH dehydrogenase flavoprotein 2, mitochondrial"/>
    <property type="match status" value="1"/>
</dbReference>
<comment type="cofactor">
    <cofactor evidence="8">
        <name>[2Fe-2S] cluster</name>
        <dbReference type="ChEBI" id="CHEBI:190135"/>
    </cofactor>
</comment>
<keyword evidence="3" id="KW-0479">Metal-binding</keyword>
<keyword evidence="11" id="KW-1185">Reference proteome</keyword>
<keyword evidence="6" id="KW-0411">Iron-sulfur</keyword>
<keyword evidence="4" id="KW-1278">Translocase</keyword>
<dbReference type="GO" id="GO:0046872">
    <property type="term" value="F:metal ion binding"/>
    <property type="evidence" value="ECO:0007669"/>
    <property type="project" value="UniProtKB-KW"/>
</dbReference>
<evidence type="ECO:0000256" key="3">
    <source>
        <dbReference type="ARBA" id="ARBA00022723"/>
    </source>
</evidence>
<dbReference type="GO" id="GO:0008137">
    <property type="term" value="F:NADH dehydrogenase (ubiquinone) activity"/>
    <property type="evidence" value="ECO:0007669"/>
    <property type="project" value="UniProtKB-ARBA"/>
</dbReference>
<dbReference type="GO" id="GO:0003954">
    <property type="term" value="F:NADH dehydrogenase activity"/>
    <property type="evidence" value="ECO:0007669"/>
    <property type="project" value="TreeGrafter"/>
</dbReference>
<dbReference type="PIRSF" id="PIRSF000216">
    <property type="entry name" value="NADH_DH_24kDa"/>
    <property type="match status" value="1"/>
</dbReference>
<dbReference type="PANTHER" id="PTHR10371">
    <property type="entry name" value="NADH DEHYDROGENASE UBIQUINONE FLAVOPROTEIN 2, MITOCHONDRIAL"/>
    <property type="match status" value="1"/>
</dbReference>
<dbReference type="NCBIfam" id="TIGR01958">
    <property type="entry name" value="nuoE_fam"/>
    <property type="match status" value="1"/>
</dbReference>
<dbReference type="GO" id="GO:0006120">
    <property type="term" value="P:mitochondrial electron transport, NADH to ubiquinone"/>
    <property type="evidence" value="ECO:0007669"/>
    <property type="project" value="UniProtKB-ARBA"/>
</dbReference>
<evidence type="ECO:0000256" key="2">
    <source>
        <dbReference type="ARBA" id="ARBA00022714"/>
    </source>
</evidence>
<evidence type="ECO:0000256" key="5">
    <source>
        <dbReference type="ARBA" id="ARBA00023004"/>
    </source>
</evidence>
<dbReference type="InterPro" id="IPR002023">
    <property type="entry name" value="NuoE-like"/>
</dbReference>
<name>A0A8S1JMX1_PARPR</name>
<accession>A0A8S1JMX1</accession>
<evidence type="ECO:0000313" key="11">
    <source>
        <dbReference type="Proteomes" id="UP000688137"/>
    </source>
</evidence>
<proteinExistence type="inferred from homology"/>